<dbReference type="RefSeq" id="WP_076232604.1">
    <property type="nucleotide sequence ID" value="NZ_JAOQIO010000094.1"/>
</dbReference>
<name>A0ABT2UKV6_9BACL</name>
<dbReference type="EMBL" id="JAOQIO010000094">
    <property type="protein sequence ID" value="MCU6795270.1"/>
    <property type="molecule type" value="Genomic_DNA"/>
</dbReference>
<keyword evidence="1" id="KW-0472">Membrane</keyword>
<keyword evidence="1" id="KW-1133">Transmembrane helix</keyword>
<protein>
    <submittedName>
        <fullName evidence="2">Uncharacterized protein</fullName>
    </submittedName>
</protein>
<dbReference type="Proteomes" id="UP001652445">
    <property type="component" value="Unassembled WGS sequence"/>
</dbReference>
<feature type="transmembrane region" description="Helical" evidence="1">
    <location>
        <begin position="27"/>
        <end position="43"/>
    </location>
</feature>
<keyword evidence="3" id="KW-1185">Reference proteome</keyword>
<gene>
    <name evidence="2" type="ORF">OB236_24480</name>
</gene>
<accession>A0ABT2UKV6</accession>
<organism evidence="2 3">
    <name type="scientific">Paenibacillus baimaensis</name>
    <dbReference type="NCBI Taxonomy" id="2982185"/>
    <lineage>
        <taxon>Bacteria</taxon>
        <taxon>Bacillati</taxon>
        <taxon>Bacillota</taxon>
        <taxon>Bacilli</taxon>
        <taxon>Bacillales</taxon>
        <taxon>Paenibacillaceae</taxon>
        <taxon>Paenibacillus</taxon>
    </lineage>
</organism>
<comment type="caution">
    <text evidence="2">The sequence shown here is derived from an EMBL/GenBank/DDBJ whole genome shotgun (WGS) entry which is preliminary data.</text>
</comment>
<feature type="transmembrane region" description="Helical" evidence="1">
    <location>
        <begin position="55"/>
        <end position="76"/>
    </location>
</feature>
<sequence length="85" mass="10028">MKFLIVLMYSLLCAVLLNLFSQIQDLLKYLFSLGALYLGIQFFKKHDEKWMRITFVILTIILYFIAAVVYAFYRYLQYGDVPAPS</sequence>
<evidence type="ECO:0000313" key="2">
    <source>
        <dbReference type="EMBL" id="MCU6795270.1"/>
    </source>
</evidence>
<proteinExistence type="predicted"/>
<evidence type="ECO:0000313" key="3">
    <source>
        <dbReference type="Proteomes" id="UP001652445"/>
    </source>
</evidence>
<reference evidence="2 3" key="1">
    <citation type="submission" date="2022-09" db="EMBL/GenBank/DDBJ databases">
        <authorList>
            <person name="Han X.L."/>
            <person name="Wang Q."/>
            <person name="Lu T."/>
        </authorList>
    </citation>
    <scope>NUCLEOTIDE SEQUENCE [LARGE SCALE GENOMIC DNA]</scope>
    <source>
        <strain evidence="2 3">WQ 127069</strain>
    </source>
</reference>
<evidence type="ECO:0000256" key="1">
    <source>
        <dbReference type="SAM" id="Phobius"/>
    </source>
</evidence>
<keyword evidence="1" id="KW-0812">Transmembrane</keyword>